<dbReference type="EMBL" id="CAADFS010000011">
    <property type="protein sequence ID" value="VFK41864.1"/>
    <property type="molecule type" value="Genomic_DNA"/>
</dbReference>
<organism evidence="2">
    <name type="scientific">Candidatus Kentrum sp. TC</name>
    <dbReference type="NCBI Taxonomy" id="2126339"/>
    <lineage>
        <taxon>Bacteria</taxon>
        <taxon>Pseudomonadati</taxon>
        <taxon>Pseudomonadota</taxon>
        <taxon>Gammaproteobacteria</taxon>
        <taxon>Candidatus Kentrum</taxon>
    </lineage>
</organism>
<reference evidence="2" key="1">
    <citation type="submission" date="2019-02" db="EMBL/GenBank/DDBJ databases">
        <authorList>
            <person name="Gruber-Vodicka R. H."/>
            <person name="Seah K. B. B."/>
        </authorList>
    </citation>
    <scope>NUCLEOTIDE SEQUENCE</scope>
    <source>
        <strain evidence="2">BECK_BZ123</strain>
    </source>
</reference>
<sequence length="164" mass="18432">MKFGLERVFHLATLGAESPDSCSRQYCRSSRPLGESSRLACSRTKYGVPNRASWPFEREKPRAMGCFRSFILPCSHFMMDFIRPHYVTPCGIFPTFAGVSCSIIHSSPSNRRISRLESPTDTAMASMATPFVCNALTSRFLSSSRPSSRPSRRAWSIMPHSDRV</sequence>
<name>A0A450YK08_9GAMM</name>
<proteinExistence type="predicted"/>
<protein>
    <submittedName>
        <fullName evidence="2">Uncharacterized protein</fullName>
    </submittedName>
</protein>
<dbReference type="AlphaFoldDB" id="A0A450YK08"/>
<evidence type="ECO:0000256" key="1">
    <source>
        <dbReference type="SAM" id="MobiDB-lite"/>
    </source>
</evidence>
<feature type="region of interest" description="Disordered" evidence="1">
    <location>
        <begin position="142"/>
        <end position="164"/>
    </location>
</feature>
<evidence type="ECO:0000313" key="2">
    <source>
        <dbReference type="EMBL" id="VFK41864.1"/>
    </source>
</evidence>
<accession>A0A450YK08</accession>
<gene>
    <name evidence="2" type="ORF">BECKTC1821D_GA0114238_101119</name>
</gene>